<accession>A0A6L2NDE7</accession>
<protein>
    <submittedName>
        <fullName evidence="1">Uncharacterized protein</fullName>
    </submittedName>
</protein>
<evidence type="ECO:0000313" key="1">
    <source>
        <dbReference type="EMBL" id="GEU84243.1"/>
    </source>
</evidence>
<comment type="caution">
    <text evidence="1">The sequence shown here is derived from an EMBL/GenBank/DDBJ whole genome shotgun (WGS) entry which is preliminary data.</text>
</comment>
<gene>
    <name evidence="1" type="ORF">Tci_056221</name>
</gene>
<reference evidence="1" key="1">
    <citation type="journal article" date="2019" name="Sci. Rep.">
        <title>Draft genome of Tanacetum cinerariifolium, the natural source of mosquito coil.</title>
        <authorList>
            <person name="Yamashiro T."/>
            <person name="Shiraishi A."/>
            <person name="Satake H."/>
            <person name="Nakayama K."/>
        </authorList>
    </citation>
    <scope>NUCLEOTIDE SEQUENCE</scope>
</reference>
<sequence>MTTEASPKMVQEMRSSPVNIYFDMIKGVLESIMGSWSHGIGTKLTIVYKHITQCESLRTTGNPASESQKKETLAIEMNENLSPHPDLKERLKTTYEAAGGRKVNIISHSMGGFFDFNLEQADIQVWDSDIIISFTIGQLANAKHNYLKKKELGMLLTTYIFHCNKAIEELEEAVSKTMRLRRKLNGELIWHPNISSKIVLVNVKPRAPHQSAG</sequence>
<organism evidence="1">
    <name type="scientific">Tanacetum cinerariifolium</name>
    <name type="common">Dalmatian daisy</name>
    <name type="synonym">Chrysanthemum cinerariifolium</name>
    <dbReference type="NCBI Taxonomy" id="118510"/>
    <lineage>
        <taxon>Eukaryota</taxon>
        <taxon>Viridiplantae</taxon>
        <taxon>Streptophyta</taxon>
        <taxon>Embryophyta</taxon>
        <taxon>Tracheophyta</taxon>
        <taxon>Spermatophyta</taxon>
        <taxon>Magnoliopsida</taxon>
        <taxon>eudicotyledons</taxon>
        <taxon>Gunneridae</taxon>
        <taxon>Pentapetalae</taxon>
        <taxon>asterids</taxon>
        <taxon>campanulids</taxon>
        <taxon>Asterales</taxon>
        <taxon>Asteraceae</taxon>
        <taxon>Asteroideae</taxon>
        <taxon>Anthemideae</taxon>
        <taxon>Anthemidinae</taxon>
        <taxon>Tanacetum</taxon>
    </lineage>
</organism>
<proteinExistence type="predicted"/>
<dbReference type="EMBL" id="BKCJ010008851">
    <property type="protein sequence ID" value="GEU84243.1"/>
    <property type="molecule type" value="Genomic_DNA"/>
</dbReference>
<dbReference type="AlphaFoldDB" id="A0A6L2NDE7"/>
<name>A0A6L2NDE7_TANCI</name>